<dbReference type="InterPro" id="IPR004027">
    <property type="entry name" value="SEC_C_motif"/>
</dbReference>
<dbReference type="Pfam" id="PF17775">
    <property type="entry name" value="YchJ_M-like"/>
    <property type="match status" value="1"/>
</dbReference>
<evidence type="ECO:0000259" key="1">
    <source>
        <dbReference type="Pfam" id="PF17775"/>
    </source>
</evidence>
<keyword evidence="3" id="KW-1185">Reference proteome</keyword>
<dbReference type="InterPro" id="IPR032710">
    <property type="entry name" value="NTF2-like_dom_sf"/>
</dbReference>
<sequence>MTACYCGSGQAFAECCEPYHLSQKQAGTAEVLMRSRYSAFVLENEMYLLTTWDEAKRPLSLDFAKDGVTWQRLEIIRCNKGREVHSQGTVEFKAYYQQDSQHFVLHEISRFSKKQGVWRYIDGAVKVSSVSVAKS</sequence>
<name>A0A1R4H988_9GAMM</name>
<protein>
    <recommendedName>
        <fullName evidence="1">YchJ-like middle NTF2-like domain-containing protein</fullName>
    </recommendedName>
</protein>
<dbReference type="Proteomes" id="UP000195442">
    <property type="component" value="Unassembled WGS sequence"/>
</dbReference>
<dbReference type="InterPro" id="IPR048469">
    <property type="entry name" value="YchJ-like_M"/>
</dbReference>
<dbReference type="RefSeq" id="WP_087147031.1">
    <property type="nucleotide sequence ID" value="NZ_FUKJ01000199.1"/>
</dbReference>
<feature type="domain" description="YchJ-like middle NTF2-like" evidence="1">
    <location>
        <begin position="28"/>
        <end position="123"/>
    </location>
</feature>
<evidence type="ECO:0000313" key="2">
    <source>
        <dbReference type="EMBL" id="SJM92591.1"/>
    </source>
</evidence>
<dbReference type="SUPFAM" id="SSF54427">
    <property type="entry name" value="NTF2-like"/>
    <property type="match status" value="1"/>
</dbReference>
<proteinExistence type="predicted"/>
<dbReference type="EMBL" id="FUKJ01000199">
    <property type="protein sequence ID" value="SJM92591.1"/>
    <property type="molecule type" value="Genomic_DNA"/>
</dbReference>
<dbReference type="Pfam" id="PF02810">
    <property type="entry name" value="SEC-C"/>
    <property type="match status" value="1"/>
</dbReference>
<gene>
    <name evidence="2" type="ORF">CRENPOLYSF2_2780006</name>
</gene>
<dbReference type="Gene3D" id="3.10.450.50">
    <property type="match status" value="1"/>
</dbReference>
<reference evidence="3" key="1">
    <citation type="submission" date="2017-02" db="EMBL/GenBank/DDBJ databases">
        <authorList>
            <person name="Daims H."/>
        </authorList>
    </citation>
    <scope>NUCLEOTIDE SEQUENCE [LARGE SCALE GENOMIC DNA]</scope>
</reference>
<evidence type="ECO:0000313" key="3">
    <source>
        <dbReference type="Proteomes" id="UP000195442"/>
    </source>
</evidence>
<dbReference type="OrthoDB" id="21421at2"/>
<accession>A0A1R4H988</accession>
<dbReference type="AlphaFoldDB" id="A0A1R4H988"/>
<organism evidence="2 3">
    <name type="scientific">Crenothrix polyspora</name>
    <dbReference type="NCBI Taxonomy" id="360316"/>
    <lineage>
        <taxon>Bacteria</taxon>
        <taxon>Pseudomonadati</taxon>
        <taxon>Pseudomonadota</taxon>
        <taxon>Gammaproteobacteria</taxon>
        <taxon>Methylococcales</taxon>
        <taxon>Crenotrichaceae</taxon>
        <taxon>Crenothrix</taxon>
    </lineage>
</organism>